<accession>A0A1V4KXK6</accession>
<feature type="signal peptide" evidence="1">
    <location>
        <begin position="1"/>
        <end position="25"/>
    </location>
</feature>
<dbReference type="Pfam" id="PF01352">
    <property type="entry name" value="KRAB"/>
    <property type="match status" value="1"/>
</dbReference>
<evidence type="ECO:0000313" key="5">
    <source>
        <dbReference type="Proteomes" id="UP000190648"/>
    </source>
</evidence>
<dbReference type="AlphaFoldDB" id="A0A1V4KXK6"/>
<evidence type="ECO:0000313" key="4">
    <source>
        <dbReference type="EMBL" id="OPJ89135.1"/>
    </source>
</evidence>
<dbReference type="SMART" id="SM00349">
    <property type="entry name" value="KRAB"/>
    <property type="match status" value="1"/>
</dbReference>
<evidence type="ECO:0000259" key="2">
    <source>
        <dbReference type="PROSITE" id="PS50805"/>
    </source>
</evidence>
<protein>
    <submittedName>
        <fullName evidence="4">Uncharacterized protein</fullName>
    </submittedName>
</protein>
<evidence type="ECO:0000256" key="1">
    <source>
        <dbReference type="SAM" id="SignalP"/>
    </source>
</evidence>
<dbReference type="GO" id="GO:0006355">
    <property type="term" value="P:regulation of DNA-templated transcription"/>
    <property type="evidence" value="ECO:0007669"/>
    <property type="project" value="InterPro"/>
</dbReference>
<dbReference type="PROSITE" id="PS50806">
    <property type="entry name" value="KRAB_RELATED"/>
    <property type="match status" value="1"/>
</dbReference>
<dbReference type="Proteomes" id="UP000190648">
    <property type="component" value="Unassembled WGS sequence"/>
</dbReference>
<name>A0A1V4KXK6_PATFA</name>
<feature type="chain" id="PRO_5012776386" evidence="1">
    <location>
        <begin position="26"/>
        <end position="107"/>
    </location>
</feature>
<dbReference type="OrthoDB" id="9892686at2759"/>
<comment type="caution">
    <text evidence="4">The sequence shown here is derived from an EMBL/GenBank/DDBJ whole genome shotgun (WGS) entry which is preliminary data.</text>
</comment>
<dbReference type="SUPFAM" id="SSF109640">
    <property type="entry name" value="KRAB domain (Kruppel-associated box)"/>
    <property type="match status" value="1"/>
</dbReference>
<gene>
    <name evidence="4" type="ORF">AV530_010980</name>
</gene>
<dbReference type="PANTHER" id="PTHR23232">
    <property type="entry name" value="KRAB DOMAIN C2H2 ZINC FINGER"/>
    <property type="match status" value="1"/>
</dbReference>
<dbReference type="PANTHER" id="PTHR23232:SF133">
    <property type="entry name" value="RIKEN CDNA 1700020N01 GENE"/>
    <property type="match status" value="1"/>
</dbReference>
<keyword evidence="1" id="KW-0732">Signal</keyword>
<dbReference type="EMBL" id="LSYS01001437">
    <property type="protein sequence ID" value="OPJ89135.1"/>
    <property type="molecule type" value="Genomic_DNA"/>
</dbReference>
<proteinExistence type="predicted"/>
<feature type="domain" description="KRAB" evidence="2">
    <location>
        <begin position="17"/>
        <end position="99"/>
    </location>
</feature>
<dbReference type="InterPro" id="IPR036051">
    <property type="entry name" value="KRAB_dom_sf"/>
</dbReference>
<sequence length="107" mass="12195">MRWGVLSRVCFLLQMLVTFEDVALYFSPEEWAKLSGCQRQLYREVMLENYEMVASLGEDSLLMLGWGQARIHLFKRAGALEQENPAVPVDSRVVPTTGFTLPGSLLW</sequence>
<keyword evidence="5" id="KW-1185">Reference proteome</keyword>
<dbReference type="STRING" id="372326.A0A1V4KXK6"/>
<feature type="domain" description="KRAB-related" evidence="3">
    <location>
        <begin position="14"/>
        <end position="78"/>
    </location>
</feature>
<reference evidence="4 5" key="1">
    <citation type="submission" date="2016-02" db="EMBL/GenBank/DDBJ databases">
        <title>Band-tailed pigeon sequencing and assembly.</title>
        <authorList>
            <person name="Soares A.E."/>
            <person name="Novak B.J."/>
            <person name="Rice E.S."/>
            <person name="O'Connell B."/>
            <person name="Chang D."/>
            <person name="Weber S."/>
            <person name="Shapiro B."/>
        </authorList>
    </citation>
    <scope>NUCLEOTIDE SEQUENCE [LARGE SCALE GENOMIC DNA]</scope>
    <source>
        <strain evidence="4">BTP2013</strain>
        <tissue evidence="4">Blood</tissue>
    </source>
</reference>
<dbReference type="InterPro" id="IPR001909">
    <property type="entry name" value="KRAB"/>
</dbReference>
<dbReference type="PROSITE" id="PS50805">
    <property type="entry name" value="KRAB"/>
    <property type="match status" value="1"/>
</dbReference>
<dbReference type="InterPro" id="IPR003655">
    <property type="entry name" value="aKRAB"/>
</dbReference>
<dbReference type="InterPro" id="IPR050169">
    <property type="entry name" value="Krueppel_C2H2_ZnF"/>
</dbReference>
<organism evidence="4 5">
    <name type="scientific">Patagioenas fasciata monilis</name>
    <dbReference type="NCBI Taxonomy" id="372326"/>
    <lineage>
        <taxon>Eukaryota</taxon>
        <taxon>Metazoa</taxon>
        <taxon>Chordata</taxon>
        <taxon>Craniata</taxon>
        <taxon>Vertebrata</taxon>
        <taxon>Euteleostomi</taxon>
        <taxon>Archelosauria</taxon>
        <taxon>Archosauria</taxon>
        <taxon>Dinosauria</taxon>
        <taxon>Saurischia</taxon>
        <taxon>Theropoda</taxon>
        <taxon>Coelurosauria</taxon>
        <taxon>Aves</taxon>
        <taxon>Neognathae</taxon>
        <taxon>Neoaves</taxon>
        <taxon>Columbimorphae</taxon>
        <taxon>Columbiformes</taxon>
        <taxon>Columbidae</taxon>
        <taxon>Patagioenas</taxon>
    </lineage>
</organism>
<dbReference type="Gene3D" id="6.10.140.140">
    <property type="match status" value="1"/>
</dbReference>
<dbReference type="CDD" id="cd07765">
    <property type="entry name" value="KRAB_A-box"/>
    <property type="match status" value="1"/>
</dbReference>
<evidence type="ECO:0000259" key="3">
    <source>
        <dbReference type="PROSITE" id="PS50806"/>
    </source>
</evidence>